<dbReference type="GO" id="GO:0000155">
    <property type="term" value="F:phosphorelay sensor kinase activity"/>
    <property type="evidence" value="ECO:0007669"/>
    <property type="project" value="InterPro"/>
</dbReference>
<feature type="domain" description="Signal transduction histidine kinase internal region" evidence="2">
    <location>
        <begin position="93"/>
        <end position="172"/>
    </location>
</feature>
<organism evidence="3 4">
    <name type="scientific">Candidatus Defluviibacterium haderslevense</name>
    <dbReference type="NCBI Taxonomy" id="2981993"/>
    <lineage>
        <taxon>Bacteria</taxon>
        <taxon>Pseudomonadati</taxon>
        <taxon>Bacteroidota</taxon>
        <taxon>Saprospiria</taxon>
        <taxon>Saprospirales</taxon>
        <taxon>Saprospiraceae</taxon>
        <taxon>Candidatus Defluviibacterium</taxon>
    </lineage>
</organism>
<dbReference type="Pfam" id="PF06580">
    <property type="entry name" value="His_kinase"/>
    <property type="match status" value="1"/>
</dbReference>
<dbReference type="EMBL" id="JADKFW010000001">
    <property type="protein sequence ID" value="MBK9715923.1"/>
    <property type="molecule type" value="Genomic_DNA"/>
</dbReference>
<dbReference type="PANTHER" id="PTHR34220:SF7">
    <property type="entry name" value="SENSOR HISTIDINE KINASE YPDA"/>
    <property type="match status" value="1"/>
</dbReference>
<dbReference type="InterPro" id="IPR050640">
    <property type="entry name" value="Bact_2-comp_sensor_kinase"/>
</dbReference>
<evidence type="ECO:0000259" key="2">
    <source>
        <dbReference type="Pfam" id="PF06580"/>
    </source>
</evidence>
<feature type="transmembrane region" description="Helical" evidence="1">
    <location>
        <begin position="51"/>
        <end position="72"/>
    </location>
</feature>
<reference evidence="3 4" key="1">
    <citation type="submission" date="2020-10" db="EMBL/GenBank/DDBJ databases">
        <title>Connecting structure to function with the recovery of over 1000 high-quality activated sludge metagenome-assembled genomes encoding full-length rRNA genes using long-read sequencing.</title>
        <authorList>
            <person name="Singleton C.M."/>
            <person name="Petriglieri F."/>
            <person name="Kristensen J.M."/>
            <person name="Kirkegaard R.H."/>
            <person name="Michaelsen T.Y."/>
            <person name="Andersen M.H."/>
            <person name="Karst S.M."/>
            <person name="Dueholm M.S."/>
            <person name="Nielsen P.H."/>
            <person name="Albertsen M."/>
        </authorList>
    </citation>
    <scope>NUCLEOTIDE SEQUENCE [LARGE SCALE GENOMIC DNA]</scope>
    <source>
        <strain evidence="3">Ribe_18-Q3-R11-54_BAT3C.373</strain>
    </source>
</reference>
<protein>
    <submittedName>
        <fullName evidence="3">Histidine kinase</fullName>
    </submittedName>
</protein>
<dbReference type="GO" id="GO:0016020">
    <property type="term" value="C:membrane"/>
    <property type="evidence" value="ECO:0007669"/>
    <property type="project" value="InterPro"/>
</dbReference>
<gene>
    <name evidence="3" type="ORF">IPO85_00015</name>
</gene>
<evidence type="ECO:0000313" key="3">
    <source>
        <dbReference type="EMBL" id="MBK9715923.1"/>
    </source>
</evidence>
<keyword evidence="1" id="KW-0812">Transmembrane</keyword>
<comment type="caution">
    <text evidence="3">The sequence shown here is derived from an EMBL/GenBank/DDBJ whole genome shotgun (WGS) entry which is preliminary data.</text>
</comment>
<dbReference type="Proteomes" id="UP000808349">
    <property type="component" value="Unassembled WGS sequence"/>
</dbReference>
<keyword evidence="3" id="KW-0808">Transferase</keyword>
<proteinExistence type="predicted"/>
<evidence type="ECO:0000313" key="4">
    <source>
        <dbReference type="Proteomes" id="UP000808349"/>
    </source>
</evidence>
<sequence length="302" mass="35687">MKWEMTEWDFTQVSIRNYILKFRVRNISGDWGEGIQRMYIQISPPFWKTNLFLVLLVFFYSKYSLLVLRFRIQTIQREERLRSEFEIKLHELENSALRTQMNPHFIFNCLNTINAFVQKNDRSNAGLMISKFSKLIRMILNHSRQKRISLKEELEALELYMQIESTRFDSKFEYEIYIEPDIYPDVIEFPSLILQPFVENAILHGLLPLKSKGLLNIKIYKREHNLLCIIEDNGIGRQAAQSLRQNSSHQKSHGLDITLKRIELFNQENGYNESVKIIDLVSTEGIPLGTRIEMPIALCFSF</sequence>
<dbReference type="PANTHER" id="PTHR34220">
    <property type="entry name" value="SENSOR HISTIDINE KINASE YPDA"/>
    <property type="match status" value="1"/>
</dbReference>
<dbReference type="InterPro" id="IPR036890">
    <property type="entry name" value="HATPase_C_sf"/>
</dbReference>
<dbReference type="AlphaFoldDB" id="A0A9D7S587"/>
<dbReference type="Gene3D" id="3.30.565.10">
    <property type="entry name" value="Histidine kinase-like ATPase, C-terminal domain"/>
    <property type="match status" value="1"/>
</dbReference>
<dbReference type="Gene3D" id="2.60.40.10">
    <property type="entry name" value="Immunoglobulins"/>
    <property type="match status" value="1"/>
</dbReference>
<dbReference type="SUPFAM" id="SSF55874">
    <property type="entry name" value="ATPase domain of HSP90 chaperone/DNA topoisomerase II/histidine kinase"/>
    <property type="match status" value="1"/>
</dbReference>
<keyword evidence="3" id="KW-0418">Kinase</keyword>
<dbReference type="InterPro" id="IPR010559">
    <property type="entry name" value="Sig_transdc_His_kin_internal"/>
</dbReference>
<keyword evidence="1" id="KW-1133">Transmembrane helix</keyword>
<accession>A0A9D7S587</accession>
<evidence type="ECO:0000256" key="1">
    <source>
        <dbReference type="SAM" id="Phobius"/>
    </source>
</evidence>
<keyword evidence="1" id="KW-0472">Membrane</keyword>
<dbReference type="InterPro" id="IPR013783">
    <property type="entry name" value="Ig-like_fold"/>
</dbReference>
<name>A0A9D7S587_9BACT</name>